<sequence>MRERVLKAAAEWVFVPPDAEDIVTAEYRLILYPDRASVQWSRAERPFAELLAEVRERSTAYDKLRWWVDARTAPSDTAEALLRNGFRQIEELEILACDVTDVEALAERLEVPSDVQVRAAADLETIQRAAAVDTEIFGWSGPTQRALELEFAAVTRGERSSPRFVAEIDGELVASSGYTLMGDIVGLWGAGVLEKARGRGVYRALIAARCRAARADGAELALVTARTTTSAPTLRRAGFAVHGTKRCYELWNTPDAR</sequence>
<dbReference type="RefSeq" id="WP_171677441.1">
    <property type="nucleotide sequence ID" value="NZ_BAAAGT010000016.1"/>
</dbReference>
<accession>A0A7Y4L685</accession>
<evidence type="ECO:0000313" key="5">
    <source>
        <dbReference type="Proteomes" id="UP000553957"/>
    </source>
</evidence>
<reference evidence="3 4" key="1">
    <citation type="submission" date="2020-05" db="EMBL/GenBank/DDBJ databases">
        <title>Genome sequence of Kribbella sandramycini ATCC 39419.</title>
        <authorList>
            <person name="Maclea K.S."/>
            <person name="Fair J.L."/>
        </authorList>
    </citation>
    <scope>NUCLEOTIDE SEQUENCE [LARGE SCALE GENOMIC DNA]</scope>
    <source>
        <strain evidence="3 4">ATCC 39419</strain>
    </source>
</reference>
<evidence type="ECO:0000313" key="3">
    <source>
        <dbReference type="EMBL" id="NOL44187.1"/>
    </source>
</evidence>
<gene>
    <name evidence="2" type="ORF">HNR71_007175</name>
    <name evidence="3" type="ORF">HPO96_28460</name>
</gene>
<feature type="domain" description="N-acetyltransferase" evidence="1">
    <location>
        <begin position="115"/>
        <end position="257"/>
    </location>
</feature>
<evidence type="ECO:0000259" key="1">
    <source>
        <dbReference type="PROSITE" id="PS51186"/>
    </source>
</evidence>
<dbReference type="EMBL" id="JABJRC010000008">
    <property type="protein sequence ID" value="NOL44187.1"/>
    <property type="molecule type" value="Genomic_DNA"/>
</dbReference>
<dbReference type="GO" id="GO:0016747">
    <property type="term" value="F:acyltransferase activity, transferring groups other than amino-acyl groups"/>
    <property type="evidence" value="ECO:0007669"/>
    <property type="project" value="InterPro"/>
</dbReference>
<dbReference type="InterPro" id="IPR016181">
    <property type="entry name" value="Acyl_CoA_acyltransferase"/>
</dbReference>
<evidence type="ECO:0000313" key="4">
    <source>
        <dbReference type="Proteomes" id="UP000534306"/>
    </source>
</evidence>
<dbReference type="Proteomes" id="UP000553957">
    <property type="component" value="Unassembled WGS sequence"/>
</dbReference>
<protein>
    <submittedName>
        <fullName evidence="2">GNAT superfamily N-acetyltransferase</fullName>
    </submittedName>
</protein>
<dbReference type="SUPFAM" id="SSF55729">
    <property type="entry name" value="Acyl-CoA N-acyltransferases (Nat)"/>
    <property type="match status" value="1"/>
</dbReference>
<comment type="caution">
    <text evidence="3">The sequence shown here is derived from an EMBL/GenBank/DDBJ whole genome shotgun (WGS) entry which is preliminary data.</text>
</comment>
<dbReference type="InterPro" id="IPR000182">
    <property type="entry name" value="GNAT_dom"/>
</dbReference>
<keyword evidence="4" id="KW-1185">Reference proteome</keyword>
<dbReference type="Pfam" id="PF00583">
    <property type="entry name" value="Acetyltransf_1"/>
    <property type="match status" value="1"/>
</dbReference>
<dbReference type="Gene3D" id="3.40.630.30">
    <property type="match status" value="1"/>
</dbReference>
<dbReference type="AlphaFoldDB" id="A0A7Y4L685"/>
<reference evidence="2 5" key="2">
    <citation type="submission" date="2020-08" db="EMBL/GenBank/DDBJ databases">
        <title>Sequencing the genomes of 1000 actinobacteria strains.</title>
        <authorList>
            <person name="Klenk H.-P."/>
        </authorList>
    </citation>
    <scope>NUCLEOTIDE SEQUENCE [LARGE SCALE GENOMIC DNA]</scope>
    <source>
        <strain evidence="2 5">DSM 15626</strain>
    </source>
</reference>
<dbReference type="Proteomes" id="UP000534306">
    <property type="component" value="Unassembled WGS sequence"/>
</dbReference>
<evidence type="ECO:0000313" key="2">
    <source>
        <dbReference type="EMBL" id="MBB6571538.1"/>
    </source>
</evidence>
<name>A0A7Y4L685_9ACTN</name>
<keyword evidence="2" id="KW-0808">Transferase</keyword>
<proteinExistence type="predicted"/>
<dbReference type="PROSITE" id="PS51186">
    <property type="entry name" value="GNAT"/>
    <property type="match status" value="1"/>
</dbReference>
<organism evidence="3 4">
    <name type="scientific">Kribbella sandramycini</name>
    <dbReference type="NCBI Taxonomy" id="60450"/>
    <lineage>
        <taxon>Bacteria</taxon>
        <taxon>Bacillati</taxon>
        <taxon>Actinomycetota</taxon>
        <taxon>Actinomycetes</taxon>
        <taxon>Propionibacteriales</taxon>
        <taxon>Kribbellaceae</taxon>
        <taxon>Kribbella</taxon>
    </lineage>
</organism>
<dbReference type="EMBL" id="JACHKF010000001">
    <property type="protein sequence ID" value="MBB6571538.1"/>
    <property type="molecule type" value="Genomic_DNA"/>
</dbReference>